<feature type="compositionally biased region" description="Basic and acidic residues" evidence="1">
    <location>
        <begin position="102"/>
        <end position="115"/>
    </location>
</feature>
<comment type="caution">
    <text evidence="2">The sequence shown here is derived from an EMBL/GenBank/DDBJ whole genome shotgun (WGS) entry which is preliminary data.</text>
</comment>
<gene>
    <name evidence="3" type="ORF">DWY69_09350</name>
    <name evidence="2" type="ORF">DXC51_19945</name>
</gene>
<dbReference type="EMBL" id="QVLV01000016">
    <property type="protein sequence ID" value="RGE57327.1"/>
    <property type="molecule type" value="Genomic_DNA"/>
</dbReference>
<name>A0A3E3HZQ4_9FIRM</name>
<reference evidence="2 5" key="1">
    <citation type="submission" date="2018-08" db="EMBL/GenBank/DDBJ databases">
        <title>A genome reference for cultivated species of the human gut microbiota.</title>
        <authorList>
            <person name="Zou Y."/>
            <person name="Xue W."/>
            <person name="Luo G."/>
        </authorList>
    </citation>
    <scope>NUCLEOTIDE SEQUENCE [LARGE SCALE GENOMIC DNA]</scope>
    <source>
        <strain evidence="3 5">AF26-4BH</strain>
        <strain evidence="2">TF05-5AC</strain>
    </source>
</reference>
<dbReference type="AlphaFoldDB" id="A0A3E3HZQ4"/>
<keyword evidence="4" id="KW-1185">Reference proteome</keyword>
<evidence type="ECO:0000313" key="2">
    <source>
        <dbReference type="EMBL" id="RGE57327.1"/>
    </source>
</evidence>
<dbReference type="Proteomes" id="UP000261166">
    <property type="component" value="Unassembled WGS sequence"/>
</dbReference>
<evidence type="ECO:0000256" key="1">
    <source>
        <dbReference type="SAM" id="MobiDB-lite"/>
    </source>
</evidence>
<evidence type="ECO:0000313" key="3">
    <source>
        <dbReference type="EMBL" id="RGE72104.1"/>
    </source>
</evidence>
<evidence type="ECO:0000313" key="5">
    <source>
        <dbReference type="Proteomes" id="UP000261166"/>
    </source>
</evidence>
<protein>
    <submittedName>
        <fullName evidence="2">Uncharacterized protein</fullName>
    </submittedName>
</protein>
<dbReference type="EMBL" id="QVLU01000007">
    <property type="protein sequence ID" value="RGE72104.1"/>
    <property type="molecule type" value="Genomic_DNA"/>
</dbReference>
<proteinExistence type="predicted"/>
<evidence type="ECO:0000313" key="4">
    <source>
        <dbReference type="Proteomes" id="UP000260812"/>
    </source>
</evidence>
<organism evidence="2 4">
    <name type="scientific">Eisenbergiella massiliensis</name>
    <dbReference type="NCBI Taxonomy" id="1720294"/>
    <lineage>
        <taxon>Bacteria</taxon>
        <taxon>Bacillati</taxon>
        <taxon>Bacillota</taxon>
        <taxon>Clostridia</taxon>
        <taxon>Lachnospirales</taxon>
        <taxon>Lachnospiraceae</taxon>
        <taxon>Eisenbergiella</taxon>
    </lineage>
</organism>
<dbReference type="Proteomes" id="UP000260812">
    <property type="component" value="Unassembled WGS sequence"/>
</dbReference>
<feature type="region of interest" description="Disordered" evidence="1">
    <location>
        <begin position="69"/>
        <end position="115"/>
    </location>
</feature>
<sequence>MSPVCRLSGRGGGFCWFGLKNGIFLTGSVFPAAAKMAELLTAFVRHRHFRRAAAGKAESVRNISIFSGLTCKNPRPGQTDGRQEINRSGASGDGRGAWGYDEGQKDKDKRDKGKR</sequence>
<accession>A0A3E3HZQ4</accession>